<gene>
    <name evidence="1" type="ORF">JHL16_17655</name>
</gene>
<evidence type="ECO:0000313" key="2">
    <source>
        <dbReference type="Proteomes" id="UP000616151"/>
    </source>
</evidence>
<accession>A0ACC5R6D6</accession>
<evidence type="ECO:0000313" key="1">
    <source>
        <dbReference type="EMBL" id="MBK1868183.1"/>
    </source>
</evidence>
<proteinExistence type="predicted"/>
<reference evidence="1" key="1">
    <citation type="submission" date="2021-01" db="EMBL/GenBank/DDBJ databases">
        <authorList>
            <person name="Sun Q."/>
        </authorList>
    </citation>
    <scope>NUCLEOTIDE SEQUENCE</scope>
    <source>
        <strain evidence="1">YIM B02566</strain>
    </source>
</reference>
<protein>
    <submittedName>
        <fullName evidence="1">Uncharacterized protein</fullName>
    </submittedName>
</protein>
<name>A0ACC5R6D6_9HYPH</name>
<comment type="caution">
    <text evidence="1">The sequence shown here is derived from an EMBL/GenBank/DDBJ whole genome shotgun (WGS) entry which is preliminary data.</text>
</comment>
<sequence>MPASRSVTAVLGPTNTGKTHLAVERMLAHGTGMIGLPLRLLAREIYDRVRLRVGDHAVALVTGEEKIIPATPRFWVATVEAMPSNIDVNFLAIDEIQLCADFERGHIFTDRLLNRRGREETMLLGAATMRPIIERLVPGTNFVARPRFSKLTYAGSKKLSRLPRRSAVVAFSAETVYAVAELIRRQRGGAAVVLGALSPRTRNAQVALFQSGDVDYLVATDAIGMGLNMDVDHVAFAATRKFDGFHYRNLNPSELGQIAGRAGRYLNDGTFGTTGEAEHFDADMIERLETHKFDNVPVLQWRNRDLDFRSIDGLKRSLGFFPRIEGLTRAQAGPDILALEASARDETVAGLAATPAQVALLWDVCQIPDYRNISASEHAGLVGRIFEFLSRDKHRIPEDWFARQLSHCDRSDGDIDTLSNRIAHVRTWTFVANRSDWLEAPLFWQSRTREIEDKLSDALHERLTQRFIDRRTSVLMRRLAQKEELMSTVEEDGALHVEGEYVGRIKGFHFIPDGGDGATGKTVKAASLKAVATEIAGRAQTVAACPDPDLSLTRQGQIVWQNAPIARLEAGPALLKPRIVIIADDQLTGPDREAVQARLEKFLSRHIANVIEPLIKLEEGEGLTGTSRGIAFRLVETLGVLPRDQVAQEVKSLSQDERAALRKFGVRFGAFNVFVPLLLKPAATQLRLLLWGLEKGKEGKFDLETLPESPGQGLTSAIFDRSTPRGFYGICGYRICGPRVVRIDMLERLADMIRDRVFWRPRFPEEPRPAGSIEGGGFGIVPDMMSLVGCSGEEFQAILRSLDFRMQKRKVKRPVPAATAPAAAEPEAATEAPSGDAVAEIVAEPVIEPVAEAVIETPAVEAAPVETELSDETAETAPATAEGEAAVPADAAPVEGDAAVPAETTAADASAEEIEIEVWWPKDTGPFRRERQKPEARPQQQQQQRHRRGKERGEHKAQDGGKPGQRPQKPQRPPRPERKPEKPIDPDSPFAILGALKAQLANKT</sequence>
<organism evidence="1 2">
    <name type="scientific">Taklimakanibacter albus</name>
    <dbReference type="NCBI Taxonomy" id="2800327"/>
    <lineage>
        <taxon>Bacteria</taxon>
        <taxon>Pseudomonadati</taxon>
        <taxon>Pseudomonadota</taxon>
        <taxon>Alphaproteobacteria</taxon>
        <taxon>Hyphomicrobiales</taxon>
        <taxon>Aestuariivirgaceae</taxon>
        <taxon>Taklimakanibacter</taxon>
    </lineage>
</organism>
<dbReference type="EMBL" id="JAENHL010000007">
    <property type="protein sequence ID" value="MBK1868183.1"/>
    <property type="molecule type" value="Genomic_DNA"/>
</dbReference>
<keyword evidence="2" id="KW-1185">Reference proteome</keyword>
<dbReference type="Proteomes" id="UP000616151">
    <property type="component" value="Unassembled WGS sequence"/>
</dbReference>